<evidence type="ECO:0000256" key="12">
    <source>
        <dbReference type="ARBA" id="ARBA00037859"/>
    </source>
</evidence>
<keyword evidence="4" id="KW-0210">Decarboxylase</keyword>
<keyword evidence="3" id="KW-0812">Transmembrane</keyword>
<evidence type="ECO:0000256" key="11">
    <source>
        <dbReference type="ARBA" id="ARBA00023239"/>
    </source>
</evidence>
<dbReference type="GO" id="GO:0048040">
    <property type="term" value="F:UDP-glucuronate decarboxylase activity"/>
    <property type="evidence" value="ECO:0007669"/>
    <property type="project" value="TreeGrafter"/>
</dbReference>
<evidence type="ECO:0000256" key="10">
    <source>
        <dbReference type="ARBA" id="ARBA00023180"/>
    </source>
</evidence>
<sequence length="345" mass="38023">MDGSLIPVDVTGHDSFMPRFHRRKVILVTGGAGFVGSHLCERLIAEGHSVVCLDNLLTGRKENVAGLLDHPQFRFLEQDILSRIDWQGPLDEIYNLACAASPPLYQRDPIHTFRTCTEGVLNLLALARATGARILQASTSEVYGDPEISPQHEGYRGCVNTVGPRACYDEGKRAAETLFWEFGAHQGLEVRIARIFNTYGPRMSPEDGRVVSNFIVQALTRSDITLYGDGMQTRSFCYVDDLVAGLMALMASEVSEPVNLGNPGEFTMRELAEMVLAQTGSSSRLVHRPLPVDDPRQRRPDIAQAARLLGWVPTVPLAEGIARTIRHFAGEPQVVRAREALLVHA</sequence>
<keyword evidence="10" id="KW-0325">Glycoprotein</keyword>
<evidence type="ECO:0000256" key="4">
    <source>
        <dbReference type="ARBA" id="ARBA00022793"/>
    </source>
</evidence>
<name>A0AAX1UND1_CERSP</name>
<dbReference type="GO" id="GO:0070403">
    <property type="term" value="F:NAD+ binding"/>
    <property type="evidence" value="ECO:0007669"/>
    <property type="project" value="InterPro"/>
</dbReference>
<evidence type="ECO:0000256" key="8">
    <source>
        <dbReference type="ARBA" id="ARBA00023034"/>
    </source>
</evidence>
<keyword evidence="5" id="KW-0735">Signal-anchor</keyword>
<dbReference type="GO" id="GO:0042732">
    <property type="term" value="P:D-xylose metabolic process"/>
    <property type="evidence" value="ECO:0007669"/>
    <property type="project" value="InterPro"/>
</dbReference>
<dbReference type="RefSeq" id="WP_118999744.1">
    <property type="nucleotide sequence ID" value="NZ_QWGP01000005.1"/>
</dbReference>
<organism evidence="14 15">
    <name type="scientific">Cereibacter sphaeroides</name>
    <name type="common">Rhodobacter sphaeroides</name>
    <dbReference type="NCBI Taxonomy" id="1063"/>
    <lineage>
        <taxon>Bacteria</taxon>
        <taxon>Pseudomonadati</taxon>
        <taxon>Pseudomonadota</taxon>
        <taxon>Alphaproteobacteria</taxon>
        <taxon>Rhodobacterales</taxon>
        <taxon>Paracoccaceae</taxon>
        <taxon>Cereibacter</taxon>
    </lineage>
</organism>
<accession>A0AAX1UND1</accession>
<dbReference type="Proteomes" id="UP000266305">
    <property type="component" value="Unassembled WGS sequence"/>
</dbReference>
<feature type="domain" description="NAD-dependent epimerase/dehydratase" evidence="13">
    <location>
        <begin position="26"/>
        <end position="261"/>
    </location>
</feature>
<evidence type="ECO:0000256" key="1">
    <source>
        <dbReference type="ARBA" id="ARBA00001911"/>
    </source>
</evidence>
<dbReference type="GO" id="GO:0005737">
    <property type="term" value="C:cytoplasm"/>
    <property type="evidence" value="ECO:0007669"/>
    <property type="project" value="TreeGrafter"/>
</dbReference>
<dbReference type="EMBL" id="QWGP01000005">
    <property type="protein sequence ID" value="RHZ96530.1"/>
    <property type="molecule type" value="Genomic_DNA"/>
</dbReference>
<dbReference type="Gene3D" id="3.40.50.720">
    <property type="entry name" value="NAD(P)-binding Rossmann-like Domain"/>
    <property type="match status" value="1"/>
</dbReference>
<keyword evidence="8" id="KW-0333">Golgi apparatus</keyword>
<evidence type="ECO:0000259" key="13">
    <source>
        <dbReference type="Pfam" id="PF01370"/>
    </source>
</evidence>
<dbReference type="CDD" id="cd05230">
    <property type="entry name" value="UGD_SDR_e"/>
    <property type="match status" value="1"/>
</dbReference>
<dbReference type="FunFam" id="3.40.50.720:FF:000065">
    <property type="entry name" value="UDP-glucuronic acid decarboxylase 1"/>
    <property type="match status" value="1"/>
</dbReference>
<dbReference type="SUPFAM" id="SSF51735">
    <property type="entry name" value="NAD(P)-binding Rossmann-fold domains"/>
    <property type="match status" value="1"/>
</dbReference>
<evidence type="ECO:0000256" key="6">
    <source>
        <dbReference type="ARBA" id="ARBA00022989"/>
    </source>
</evidence>
<gene>
    <name evidence="14" type="ORF">D1114_07430</name>
</gene>
<comment type="caution">
    <text evidence="14">The sequence shown here is derived from an EMBL/GenBank/DDBJ whole genome shotgun (WGS) entry which is preliminary data.</text>
</comment>
<keyword evidence="9" id="KW-0472">Membrane</keyword>
<dbReference type="InterPro" id="IPR001509">
    <property type="entry name" value="Epimerase_deHydtase"/>
</dbReference>
<reference evidence="14 15" key="1">
    <citation type="submission" date="2018-08" db="EMBL/GenBank/DDBJ databases">
        <title>Draft genome sequence of Rhodobacter sphaeroides FY.</title>
        <authorList>
            <person name="Rayyan A."/>
            <person name="Meyer T.E."/>
            <person name="Kyndt J.A."/>
        </authorList>
    </citation>
    <scope>NUCLEOTIDE SEQUENCE [LARGE SCALE GENOMIC DNA]</scope>
    <source>
        <strain evidence="14 15">FY</strain>
    </source>
</reference>
<evidence type="ECO:0000256" key="7">
    <source>
        <dbReference type="ARBA" id="ARBA00023027"/>
    </source>
</evidence>
<keyword evidence="6" id="KW-1133">Transmembrane helix</keyword>
<evidence type="ECO:0000313" key="14">
    <source>
        <dbReference type="EMBL" id="RHZ96530.1"/>
    </source>
</evidence>
<dbReference type="InterPro" id="IPR044516">
    <property type="entry name" value="UXS-like"/>
</dbReference>
<evidence type="ECO:0000256" key="9">
    <source>
        <dbReference type="ARBA" id="ARBA00023136"/>
    </source>
</evidence>
<evidence type="ECO:0000256" key="2">
    <source>
        <dbReference type="ARBA" id="ARBA00004323"/>
    </source>
</evidence>
<dbReference type="InterPro" id="IPR036291">
    <property type="entry name" value="NAD(P)-bd_dom_sf"/>
</dbReference>
<keyword evidence="7" id="KW-0520">NAD</keyword>
<protein>
    <submittedName>
        <fullName evidence="14">SDR family oxidoreductase</fullName>
    </submittedName>
</protein>
<evidence type="ECO:0000256" key="5">
    <source>
        <dbReference type="ARBA" id="ARBA00022968"/>
    </source>
</evidence>
<evidence type="ECO:0000313" key="15">
    <source>
        <dbReference type="Proteomes" id="UP000266305"/>
    </source>
</evidence>
<dbReference type="PANTHER" id="PTHR43078">
    <property type="entry name" value="UDP-GLUCURONIC ACID DECARBOXYLASE-RELATED"/>
    <property type="match status" value="1"/>
</dbReference>
<keyword evidence="11" id="KW-0456">Lyase</keyword>
<proteinExistence type="predicted"/>
<dbReference type="Pfam" id="PF01370">
    <property type="entry name" value="Epimerase"/>
    <property type="match status" value="1"/>
</dbReference>
<dbReference type="PANTHER" id="PTHR43078:SF6">
    <property type="entry name" value="UDP-GLUCURONIC ACID DECARBOXYLASE 1"/>
    <property type="match status" value="1"/>
</dbReference>
<dbReference type="AlphaFoldDB" id="A0AAX1UND1"/>
<comment type="subcellular location">
    <subcellularLocation>
        <location evidence="2">Golgi apparatus membrane</location>
        <topology evidence="2">Single-pass type II membrane protein</topology>
    </subcellularLocation>
    <subcellularLocation>
        <location evidence="12">Golgi apparatus</location>
        <location evidence="12">Golgi stack membrane</location>
    </subcellularLocation>
</comment>
<comment type="cofactor">
    <cofactor evidence="1">
        <name>NAD(+)</name>
        <dbReference type="ChEBI" id="CHEBI:57540"/>
    </cofactor>
</comment>
<evidence type="ECO:0000256" key="3">
    <source>
        <dbReference type="ARBA" id="ARBA00022692"/>
    </source>
</evidence>